<dbReference type="AlphaFoldDB" id="A0A6A6NZC5"/>
<protein>
    <submittedName>
        <fullName evidence="2">Uncharacterized protein</fullName>
    </submittedName>
</protein>
<gene>
    <name evidence="2" type="ORF">BDY21DRAFT_392135</name>
</gene>
<keyword evidence="3" id="KW-1185">Reference proteome</keyword>
<feature type="region of interest" description="Disordered" evidence="1">
    <location>
        <begin position="466"/>
        <end position="491"/>
    </location>
</feature>
<feature type="compositionally biased region" description="Polar residues" evidence="1">
    <location>
        <begin position="302"/>
        <end position="312"/>
    </location>
</feature>
<feature type="compositionally biased region" description="Polar residues" evidence="1">
    <location>
        <begin position="86"/>
        <end position="128"/>
    </location>
</feature>
<dbReference type="EMBL" id="MU001681">
    <property type="protein sequence ID" value="KAF2457101.1"/>
    <property type="molecule type" value="Genomic_DNA"/>
</dbReference>
<evidence type="ECO:0000313" key="3">
    <source>
        <dbReference type="Proteomes" id="UP000799766"/>
    </source>
</evidence>
<evidence type="ECO:0000256" key="1">
    <source>
        <dbReference type="SAM" id="MobiDB-lite"/>
    </source>
</evidence>
<feature type="region of interest" description="Disordered" evidence="1">
    <location>
        <begin position="65"/>
        <end position="135"/>
    </location>
</feature>
<sequence>MGLDVATIHEARERLVLALYSEIREKHPEFDWDKIARFVNATTTADALHQATRKLAARRAISGKPCPEQFHKKNPNLFRNAPSPMQHDTTGFSRGRQNFTFQEPNLQPHMSDNQSGQQPAGQTYASRHSSSKPRDVTGAILTAGTIEPQFTARRVATAAGPEVFGGSFGSPMPGLFPRSHEGNYHSRTADLTSSMIGGSRASLINQTTGPKISTPHGNFSEGVPSTDGTHSQNLGEMSLKRKAKRSAEAKIQKMAKDAFTQGSGVIELPSDSDPDFEDANGNDDSLWTQNPLKRARRDDQVENSNSFSHDMSSIAPQTGLAVSTYSSVPILPKLSRPQLEGSNNSRCLLEYIQSFIASRMDEQTRENKRSRMGQCLTAGKWVKVKNNGPVDLKTLDDQAAVIILSPGIKPGQVMVNPHTVEIETFYRYSASGIHHYGTASVGPIDNTSDKYVCVVIKEDHPFVKEIQNKKKRRGNNKARGAFSTPANGPVTSISFQTATTATSGPVNSMLPPTASQAMQSLSINTSEPSVAQGPTNEFFTQDTASIPMMQQMASSTPQPPPVSTIAPSQLMAPQNNLPEHMSPIMNAPNIQTNDAFVANSALDTTLPVASDTLDNTYHPDEFPDFGEGMDVNDHGMSYFDSQMYNFEFPFAGGLPSFDGEENLFWSND</sequence>
<proteinExistence type="predicted"/>
<feature type="region of interest" description="Disordered" evidence="1">
    <location>
        <begin position="210"/>
        <end position="312"/>
    </location>
</feature>
<name>A0A6A6NZC5_9PEZI</name>
<feature type="compositionally biased region" description="Polar residues" evidence="1">
    <location>
        <begin position="282"/>
        <end position="291"/>
    </location>
</feature>
<feature type="compositionally biased region" description="Polar residues" evidence="1">
    <location>
        <begin position="226"/>
        <end position="235"/>
    </location>
</feature>
<accession>A0A6A6NZC5</accession>
<dbReference type="Proteomes" id="UP000799766">
    <property type="component" value="Unassembled WGS sequence"/>
</dbReference>
<reference evidence="2" key="1">
    <citation type="journal article" date="2020" name="Stud. Mycol.">
        <title>101 Dothideomycetes genomes: a test case for predicting lifestyles and emergence of pathogens.</title>
        <authorList>
            <person name="Haridas S."/>
            <person name="Albert R."/>
            <person name="Binder M."/>
            <person name="Bloem J."/>
            <person name="Labutti K."/>
            <person name="Salamov A."/>
            <person name="Andreopoulos B."/>
            <person name="Baker S."/>
            <person name="Barry K."/>
            <person name="Bills G."/>
            <person name="Bluhm B."/>
            <person name="Cannon C."/>
            <person name="Castanera R."/>
            <person name="Culley D."/>
            <person name="Daum C."/>
            <person name="Ezra D."/>
            <person name="Gonzalez J."/>
            <person name="Henrissat B."/>
            <person name="Kuo A."/>
            <person name="Liang C."/>
            <person name="Lipzen A."/>
            <person name="Lutzoni F."/>
            <person name="Magnuson J."/>
            <person name="Mondo S."/>
            <person name="Nolan M."/>
            <person name="Ohm R."/>
            <person name="Pangilinan J."/>
            <person name="Park H.-J."/>
            <person name="Ramirez L."/>
            <person name="Alfaro M."/>
            <person name="Sun H."/>
            <person name="Tritt A."/>
            <person name="Yoshinaga Y."/>
            <person name="Zwiers L.-H."/>
            <person name="Turgeon B."/>
            <person name="Goodwin S."/>
            <person name="Spatafora J."/>
            <person name="Crous P."/>
            <person name="Grigoriev I."/>
        </authorList>
    </citation>
    <scope>NUCLEOTIDE SEQUENCE</scope>
    <source>
        <strain evidence="2">ATCC 16933</strain>
    </source>
</reference>
<feature type="compositionally biased region" description="Acidic residues" evidence="1">
    <location>
        <begin position="270"/>
        <end position="281"/>
    </location>
</feature>
<evidence type="ECO:0000313" key="2">
    <source>
        <dbReference type="EMBL" id="KAF2457101.1"/>
    </source>
</evidence>
<feature type="compositionally biased region" description="Basic and acidic residues" evidence="1">
    <location>
        <begin position="245"/>
        <end position="256"/>
    </location>
</feature>
<organism evidence="2 3">
    <name type="scientific">Lineolata rhizophorae</name>
    <dbReference type="NCBI Taxonomy" id="578093"/>
    <lineage>
        <taxon>Eukaryota</taxon>
        <taxon>Fungi</taxon>
        <taxon>Dikarya</taxon>
        <taxon>Ascomycota</taxon>
        <taxon>Pezizomycotina</taxon>
        <taxon>Dothideomycetes</taxon>
        <taxon>Dothideomycetes incertae sedis</taxon>
        <taxon>Lineolatales</taxon>
        <taxon>Lineolataceae</taxon>
        <taxon>Lineolata</taxon>
    </lineage>
</organism>